<dbReference type="Proteomes" id="UP000005324">
    <property type="component" value="Unassembled WGS sequence"/>
</dbReference>
<accession>D5RGP3</accession>
<dbReference type="PROSITE" id="PS51085">
    <property type="entry name" value="2FE2S_FER_2"/>
    <property type="match status" value="1"/>
</dbReference>
<feature type="compositionally biased region" description="Basic and acidic residues" evidence="4">
    <location>
        <begin position="11"/>
        <end position="29"/>
    </location>
</feature>
<feature type="region of interest" description="Disordered" evidence="4">
    <location>
        <begin position="1"/>
        <end position="42"/>
    </location>
</feature>
<evidence type="ECO:0000256" key="3">
    <source>
        <dbReference type="ARBA" id="ARBA00023014"/>
    </source>
</evidence>
<dbReference type="InterPro" id="IPR017900">
    <property type="entry name" value="4Fe4S_Fe_S_CS"/>
</dbReference>
<evidence type="ECO:0000256" key="1">
    <source>
        <dbReference type="ARBA" id="ARBA00022723"/>
    </source>
</evidence>
<dbReference type="GO" id="GO:0051536">
    <property type="term" value="F:iron-sulfur cluster binding"/>
    <property type="evidence" value="ECO:0007669"/>
    <property type="project" value="UniProtKB-KW"/>
</dbReference>
<dbReference type="GO" id="GO:0046872">
    <property type="term" value="F:metal ion binding"/>
    <property type="evidence" value="ECO:0007669"/>
    <property type="project" value="UniProtKB-KW"/>
</dbReference>
<dbReference type="InterPro" id="IPR001041">
    <property type="entry name" value="2Fe-2S_ferredoxin-type"/>
</dbReference>
<feature type="domain" description="4Fe-4S ferredoxin-type" evidence="6">
    <location>
        <begin position="184"/>
        <end position="212"/>
    </location>
</feature>
<dbReference type="EMBL" id="ADVL01000055">
    <property type="protein sequence ID" value="EFH13523.1"/>
    <property type="molecule type" value="Genomic_DNA"/>
</dbReference>
<keyword evidence="3" id="KW-0411">Iron-sulfur</keyword>
<evidence type="ECO:0000259" key="5">
    <source>
        <dbReference type="PROSITE" id="PS51085"/>
    </source>
</evidence>
<dbReference type="AlphaFoldDB" id="D5RGP3"/>
<keyword evidence="2" id="KW-0408">Iron</keyword>
<organism evidence="7 8">
    <name type="scientific">Pseudoroseomonas cervicalis ATCC 49957</name>
    <dbReference type="NCBI Taxonomy" id="525371"/>
    <lineage>
        <taxon>Bacteria</taxon>
        <taxon>Pseudomonadati</taxon>
        <taxon>Pseudomonadota</taxon>
        <taxon>Alphaproteobacteria</taxon>
        <taxon>Acetobacterales</taxon>
        <taxon>Roseomonadaceae</taxon>
        <taxon>Roseomonas</taxon>
    </lineage>
</organism>
<name>D5RGP3_9PROT</name>
<evidence type="ECO:0000256" key="2">
    <source>
        <dbReference type="ARBA" id="ARBA00023004"/>
    </source>
</evidence>
<reference evidence="7 8" key="1">
    <citation type="submission" date="2010-04" db="EMBL/GenBank/DDBJ databases">
        <authorList>
            <person name="Qin X."/>
            <person name="Bachman B."/>
            <person name="Battles P."/>
            <person name="Bell A."/>
            <person name="Bess C."/>
            <person name="Bickham C."/>
            <person name="Chaboub L."/>
            <person name="Chen D."/>
            <person name="Coyle M."/>
            <person name="Deiros D.R."/>
            <person name="Dinh H."/>
            <person name="Forbes L."/>
            <person name="Fowler G."/>
            <person name="Francisco L."/>
            <person name="Fu Q."/>
            <person name="Gubbala S."/>
            <person name="Hale W."/>
            <person name="Han Y."/>
            <person name="Hemphill L."/>
            <person name="Highlander S.K."/>
            <person name="Hirani K."/>
            <person name="Hogues M."/>
            <person name="Jackson L."/>
            <person name="Jakkamsetti A."/>
            <person name="Javaid M."/>
            <person name="Jiang H."/>
            <person name="Korchina V."/>
            <person name="Kovar C."/>
            <person name="Lara F."/>
            <person name="Lee S."/>
            <person name="Mata R."/>
            <person name="Mathew T."/>
            <person name="Moen C."/>
            <person name="Morales K."/>
            <person name="Munidasa M."/>
            <person name="Nazareth L."/>
            <person name="Ngo R."/>
            <person name="Nguyen L."/>
            <person name="Okwuonu G."/>
            <person name="Ongeri F."/>
            <person name="Patil S."/>
            <person name="Petrosino J."/>
            <person name="Pham C."/>
            <person name="Pham P."/>
            <person name="Pu L.-L."/>
            <person name="Puazo M."/>
            <person name="Raj R."/>
            <person name="Reid J."/>
            <person name="Rouhana J."/>
            <person name="Saada N."/>
            <person name="Shang Y."/>
            <person name="Simmons D."/>
            <person name="Thornton R."/>
            <person name="Warren J."/>
            <person name="Weissenberger G."/>
            <person name="Zhang J."/>
            <person name="Zhang L."/>
            <person name="Zhou C."/>
            <person name="Zhu D."/>
            <person name="Muzny D."/>
            <person name="Worley K."/>
            <person name="Gibbs R."/>
        </authorList>
    </citation>
    <scope>NUCLEOTIDE SEQUENCE [LARGE SCALE GENOMIC DNA]</scope>
    <source>
        <strain evidence="7 8">ATCC 49957</strain>
    </source>
</reference>
<dbReference type="CDD" id="cd00207">
    <property type="entry name" value="fer2"/>
    <property type="match status" value="1"/>
</dbReference>
<dbReference type="PROSITE" id="PS51379">
    <property type="entry name" value="4FE4S_FER_2"/>
    <property type="match status" value="1"/>
</dbReference>
<evidence type="ECO:0000313" key="8">
    <source>
        <dbReference type="Proteomes" id="UP000005324"/>
    </source>
</evidence>
<dbReference type="Gene3D" id="3.30.70.20">
    <property type="match status" value="1"/>
</dbReference>
<proteinExistence type="predicted"/>
<protein>
    <submittedName>
        <fullName evidence="7">2Fe-2S iron-sulfur cluster binding domain protein</fullName>
    </submittedName>
</protein>
<dbReference type="Pfam" id="PF13510">
    <property type="entry name" value="Fer2_4"/>
    <property type="match status" value="1"/>
</dbReference>
<dbReference type="SUPFAM" id="SSF46548">
    <property type="entry name" value="alpha-helical ferredoxin"/>
    <property type="match status" value="1"/>
</dbReference>
<dbReference type="HOGENOM" id="CLU_089211_0_0_5"/>
<dbReference type="PROSITE" id="PS00198">
    <property type="entry name" value="4FE4S_FER_1"/>
    <property type="match status" value="1"/>
</dbReference>
<dbReference type="Gene3D" id="3.10.20.740">
    <property type="match status" value="1"/>
</dbReference>
<gene>
    <name evidence="7" type="ORF">HMPREF0731_0252</name>
</gene>
<feature type="domain" description="2Fe-2S ferredoxin-type" evidence="5">
    <location>
        <begin position="43"/>
        <end position="122"/>
    </location>
</feature>
<dbReference type="InterPro" id="IPR017896">
    <property type="entry name" value="4Fe4S_Fe-S-bd"/>
</dbReference>
<sequence length="255" mass="27561">MVGMAAPVPARRGEAVARRERDCTMDRPEPQQGPTPSPQVPAERVRLTIDGEVLEADATASILQAAARGGAALTANIGCMGQGVCGSCRCMVRREGERAVETRLACETRVEPGMQVSFIDYFVPERQHDYQLEALGEGWALLDALHESFPEAAHCRHCSGCDRACPKGLAVQKGVELSVEGDFAAAAAVFDECVMCNLCTLACPEHIRPNHLGLFVRRSTAALTLRPIDLVRRLREIERGEMRVVLPDTGPEGAA</sequence>
<dbReference type="Pfam" id="PF13187">
    <property type="entry name" value="Fer4_9"/>
    <property type="match status" value="1"/>
</dbReference>
<dbReference type="SUPFAM" id="SSF54292">
    <property type="entry name" value="2Fe-2S ferredoxin-like"/>
    <property type="match status" value="1"/>
</dbReference>
<evidence type="ECO:0000256" key="4">
    <source>
        <dbReference type="SAM" id="MobiDB-lite"/>
    </source>
</evidence>
<evidence type="ECO:0000259" key="6">
    <source>
        <dbReference type="PROSITE" id="PS51379"/>
    </source>
</evidence>
<evidence type="ECO:0000313" key="7">
    <source>
        <dbReference type="EMBL" id="EFH13523.1"/>
    </source>
</evidence>
<keyword evidence="8" id="KW-1185">Reference proteome</keyword>
<dbReference type="InterPro" id="IPR036010">
    <property type="entry name" value="2Fe-2S_ferredoxin-like_sf"/>
</dbReference>
<keyword evidence="1" id="KW-0479">Metal-binding</keyword>
<comment type="caution">
    <text evidence="7">The sequence shown here is derived from an EMBL/GenBank/DDBJ whole genome shotgun (WGS) entry which is preliminary data.</text>
</comment>
<feature type="compositionally biased region" description="Low complexity" evidence="4">
    <location>
        <begin position="1"/>
        <end position="10"/>
    </location>
</feature>